<reference evidence="8 9" key="1">
    <citation type="submission" date="2021-01" db="EMBL/GenBank/DDBJ databases">
        <title>Cercospora kikuchii MAFF 305040 whole genome shotgun sequence.</title>
        <authorList>
            <person name="Kashiwa T."/>
            <person name="Suzuki T."/>
        </authorList>
    </citation>
    <scope>NUCLEOTIDE SEQUENCE [LARGE SCALE GENOMIC DNA]</scope>
    <source>
        <strain evidence="8 9">MAFF 305040</strain>
    </source>
</reference>
<feature type="domain" description="Origin recognition complex subunit 3 N-terminal" evidence="6">
    <location>
        <begin position="4"/>
        <end position="309"/>
    </location>
</feature>
<dbReference type="Pfam" id="PF07034">
    <property type="entry name" value="ORC3_N"/>
    <property type="match status" value="1"/>
</dbReference>
<evidence type="ECO:0000256" key="3">
    <source>
        <dbReference type="ARBA" id="ARBA00022705"/>
    </source>
</evidence>
<keyword evidence="5" id="KW-0539">Nucleus</keyword>
<dbReference type="Proteomes" id="UP000825890">
    <property type="component" value="Unassembled WGS sequence"/>
</dbReference>
<evidence type="ECO:0000256" key="1">
    <source>
        <dbReference type="ARBA" id="ARBA00004123"/>
    </source>
</evidence>
<comment type="similarity">
    <text evidence="2">Belongs to the ORC3 family.</text>
</comment>
<proteinExistence type="inferred from homology"/>
<evidence type="ECO:0008006" key="10">
    <source>
        <dbReference type="Google" id="ProtNLM"/>
    </source>
</evidence>
<feature type="domain" description="Origin recognition complex subunit 3 winged helix C-terminal" evidence="7">
    <location>
        <begin position="557"/>
        <end position="667"/>
    </location>
</feature>
<dbReference type="GeneID" id="68291874"/>
<dbReference type="EMBL" id="BOLY01000004">
    <property type="protein sequence ID" value="GIZ43056.1"/>
    <property type="molecule type" value="Genomic_DNA"/>
</dbReference>
<evidence type="ECO:0000313" key="9">
    <source>
        <dbReference type="Proteomes" id="UP000825890"/>
    </source>
</evidence>
<name>A0A9P3CJ45_9PEZI</name>
<organism evidence="8 9">
    <name type="scientific">Cercospora kikuchii</name>
    <dbReference type="NCBI Taxonomy" id="84275"/>
    <lineage>
        <taxon>Eukaryota</taxon>
        <taxon>Fungi</taxon>
        <taxon>Dikarya</taxon>
        <taxon>Ascomycota</taxon>
        <taxon>Pezizomycotina</taxon>
        <taxon>Dothideomycetes</taxon>
        <taxon>Dothideomycetidae</taxon>
        <taxon>Mycosphaerellales</taxon>
        <taxon>Mycosphaerellaceae</taxon>
        <taxon>Cercospora</taxon>
    </lineage>
</organism>
<dbReference type="AlphaFoldDB" id="A0A9P3CJ45"/>
<protein>
    <recommendedName>
        <fullName evidence="10">Origin recognition complex subunit 3</fullName>
    </recommendedName>
</protein>
<evidence type="ECO:0000256" key="4">
    <source>
        <dbReference type="ARBA" id="ARBA00023125"/>
    </source>
</evidence>
<keyword evidence="4" id="KW-0238">DNA-binding</keyword>
<dbReference type="InterPro" id="IPR040855">
    <property type="entry name" value="ORC_WH_C"/>
</dbReference>
<dbReference type="Pfam" id="PF18137">
    <property type="entry name" value="WHD_ORC"/>
    <property type="match status" value="1"/>
</dbReference>
<evidence type="ECO:0000256" key="5">
    <source>
        <dbReference type="ARBA" id="ARBA00023242"/>
    </source>
</evidence>
<keyword evidence="9" id="KW-1185">Reference proteome</keyword>
<dbReference type="InterPro" id="IPR020795">
    <property type="entry name" value="ORC3"/>
</dbReference>
<comment type="subcellular location">
    <subcellularLocation>
        <location evidence="1">Nucleus</location>
    </subcellularLocation>
</comment>
<gene>
    <name evidence="8" type="ORF">CKM354_000629900</name>
</gene>
<evidence type="ECO:0000259" key="6">
    <source>
        <dbReference type="Pfam" id="PF07034"/>
    </source>
</evidence>
<comment type="caution">
    <text evidence="8">The sequence shown here is derived from an EMBL/GenBank/DDBJ whole genome shotgun (WGS) entry which is preliminary data.</text>
</comment>
<evidence type="ECO:0000256" key="2">
    <source>
        <dbReference type="ARBA" id="ARBA00010977"/>
    </source>
</evidence>
<sequence>MEHEKCYVFEPEEDRSAKRRRTEPQGLQASWSLRKKAYHQAWGAQQQRINERLDTINSSTLNEIAEFLDESSVAESRTRIPTGLILAGPNSALRNSIASQLSSLSTHAATKRCFVSLASGSGSNLKALLKIINQKATSATTTDDDGDELEETTTSRKGPKRLNYDLQILYDYVQERKLQQVVIAFEDTEAFDRDLLSELIEILACWQDRITFAFLLNVATSVEFLQQRLSSAAIRSLDGKLFDAAVSTDEVEQVFEVLTSPESELWLGPNLASMILERQSDYIQGIDSLVQATRYAYMSHYYANATSLLLDPKITFRDVPKDHFVALRNLPTLRNYARQLLDDGETEQVRELLDSDQALFDFAKKSVAAGRQSLAGTMAATEAVRKIQACLPSTQLSSKPSLYIQAMSGKLTDSTLIRSLLLILRKSPSDVALKVIKQFRTISLSSSAETELHTIETSLKSLTAENEASTKPLRSEDDIKNSTLRTTVVAQKVELSKQKSTLSKQDAAYTALVRRLSTLLETYFSDHLIGVKELPLHEIFVYDSRTPYREVFMPRPRHAVERALAAPHDYLDCECCDPGTNEEATLSGTQPATAILYQLYLESGNLINVHDLWKAFQAVIGDDEGGEGEDKEEKTMALFQRSLADLRYLGFVKSTRKRVDHVAKVAWRGL</sequence>
<keyword evidence="3" id="KW-0235">DNA replication</keyword>
<accession>A0A9P3CJ45</accession>
<dbReference type="CDD" id="cd20704">
    <property type="entry name" value="Orc3"/>
    <property type="match status" value="1"/>
</dbReference>
<evidence type="ECO:0000313" key="8">
    <source>
        <dbReference type="EMBL" id="GIZ43056.1"/>
    </source>
</evidence>
<dbReference type="GO" id="GO:0005656">
    <property type="term" value="C:nuclear pre-replicative complex"/>
    <property type="evidence" value="ECO:0007669"/>
    <property type="project" value="TreeGrafter"/>
</dbReference>
<dbReference type="OrthoDB" id="10265211at2759"/>
<dbReference type="GO" id="GO:0006270">
    <property type="term" value="P:DNA replication initiation"/>
    <property type="evidence" value="ECO:0007669"/>
    <property type="project" value="TreeGrafter"/>
</dbReference>
<dbReference type="PANTHER" id="PTHR12748">
    <property type="entry name" value="ORIGIN RECOGNITION COMPLEX SUBUNIT 3"/>
    <property type="match status" value="1"/>
</dbReference>
<dbReference type="RefSeq" id="XP_044657543.1">
    <property type="nucleotide sequence ID" value="XM_044801608.1"/>
</dbReference>
<dbReference type="GO" id="GO:0003688">
    <property type="term" value="F:DNA replication origin binding"/>
    <property type="evidence" value="ECO:0007669"/>
    <property type="project" value="TreeGrafter"/>
</dbReference>
<dbReference type="GO" id="GO:0031261">
    <property type="term" value="C:DNA replication preinitiation complex"/>
    <property type="evidence" value="ECO:0007669"/>
    <property type="project" value="TreeGrafter"/>
</dbReference>
<dbReference type="PANTHER" id="PTHR12748:SF0">
    <property type="entry name" value="ORIGIN RECOGNITION COMPLEX SUBUNIT 3"/>
    <property type="match status" value="1"/>
</dbReference>
<dbReference type="InterPro" id="IPR045667">
    <property type="entry name" value="ORC3_N"/>
</dbReference>
<evidence type="ECO:0000259" key="7">
    <source>
        <dbReference type="Pfam" id="PF18137"/>
    </source>
</evidence>
<dbReference type="GO" id="GO:0005664">
    <property type="term" value="C:nuclear origin of replication recognition complex"/>
    <property type="evidence" value="ECO:0007669"/>
    <property type="project" value="InterPro"/>
</dbReference>